<evidence type="ECO:0008006" key="4">
    <source>
        <dbReference type="Google" id="ProtNLM"/>
    </source>
</evidence>
<keyword evidence="3" id="KW-1185">Reference proteome</keyword>
<feature type="chain" id="PRO_5001760506" description="Polysaccharide biosynthesis protein GumN" evidence="1">
    <location>
        <begin position="25"/>
        <end position="323"/>
    </location>
</feature>
<protein>
    <recommendedName>
        <fullName evidence="4">Polysaccharide biosynthesis protein GumN</fullName>
    </recommendedName>
</protein>
<dbReference type="AlphaFoldDB" id="A0A081N376"/>
<keyword evidence="1" id="KW-0732">Signal</keyword>
<gene>
    <name evidence="2" type="ORF">GZ77_20905</name>
</gene>
<dbReference type="EMBL" id="JOKG01000004">
    <property type="protein sequence ID" value="KEQ12899.1"/>
    <property type="molecule type" value="Genomic_DNA"/>
</dbReference>
<evidence type="ECO:0000313" key="3">
    <source>
        <dbReference type="Proteomes" id="UP000028006"/>
    </source>
</evidence>
<comment type="caution">
    <text evidence="2">The sequence shown here is derived from an EMBL/GenBank/DDBJ whole genome shotgun (WGS) entry which is preliminary data.</text>
</comment>
<feature type="signal peptide" evidence="1">
    <location>
        <begin position="1"/>
        <end position="24"/>
    </location>
</feature>
<name>A0A081N376_9GAMM</name>
<dbReference type="CDD" id="cd14789">
    <property type="entry name" value="Tiki"/>
    <property type="match status" value="1"/>
</dbReference>
<dbReference type="RefSeq" id="WP_034878328.1">
    <property type="nucleotide sequence ID" value="NZ_JOKG01000004.1"/>
</dbReference>
<dbReference type="Pfam" id="PF01963">
    <property type="entry name" value="TraB_PrgY_gumN"/>
    <property type="match status" value="1"/>
</dbReference>
<evidence type="ECO:0000313" key="2">
    <source>
        <dbReference type="EMBL" id="KEQ12899.1"/>
    </source>
</evidence>
<sequence>MFNKVKKKIFLIILITIKISFAFAHDEVIEQKLWAIYDQDAVLKGYLFGTVHIPVESSQLFNSYPNLKKIIAEVDSVAFESPHIASDSLPEEAPRPYKFNCSLGLGSFLTPVELKIIQQQLASTYGPLSEEARYSHCLMHGSLQRSINFQSNATSPSNLKIIDEIIRLQAIKKDKNLIYLETFEASELTNNLDIHFKRIKVANWLHENKFNFNPEEESTENELRHDLSLMADCYLNANQCNVFNLYKSLTLLSNQDDWAVIGESEADNKLYIAYRNYCWLPSIIKQLKKGKTLFAVGLRHLREKNNLINLLTDKGYILKPIEH</sequence>
<proteinExistence type="predicted"/>
<dbReference type="InterPro" id="IPR002816">
    <property type="entry name" value="TraB/PrgY/GumN_fam"/>
</dbReference>
<dbReference type="Proteomes" id="UP000028006">
    <property type="component" value="Unassembled WGS sequence"/>
</dbReference>
<organism evidence="2 3">
    <name type="scientific">Endozoicomonas montiporae</name>
    <dbReference type="NCBI Taxonomy" id="1027273"/>
    <lineage>
        <taxon>Bacteria</taxon>
        <taxon>Pseudomonadati</taxon>
        <taxon>Pseudomonadota</taxon>
        <taxon>Gammaproteobacteria</taxon>
        <taxon>Oceanospirillales</taxon>
        <taxon>Endozoicomonadaceae</taxon>
        <taxon>Endozoicomonas</taxon>
    </lineage>
</organism>
<evidence type="ECO:0000256" key="1">
    <source>
        <dbReference type="SAM" id="SignalP"/>
    </source>
</evidence>
<accession>A0A081N376</accession>
<reference evidence="2 3" key="1">
    <citation type="submission" date="2014-06" db="EMBL/GenBank/DDBJ databases">
        <title>Whole Genome Sequences of Three Symbiotic Endozoicomonas Bacteria.</title>
        <authorList>
            <person name="Neave M.J."/>
            <person name="Apprill A."/>
            <person name="Voolstra C.R."/>
        </authorList>
    </citation>
    <scope>NUCLEOTIDE SEQUENCE [LARGE SCALE GENOMIC DNA]</scope>
    <source>
        <strain evidence="2 3">LMG 24815</strain>
    </source>
</reference>